<evidence type="ECO:0000256" key="8">
    <source>
        <dbReference type="ARBA" id="ARBA00022970"/>
    </source>
</evidence>
<dbReference type="AlphaFoldDB" id="A0AAN9R321"/>
<dbReference type="GO" id="GO:0015293">
    <property type="term" value="F:symporter activity"/>
    <property type="evidence" value="ECO:0007669"/>
    <property type="project" value="UniProtKB-KW"/>
</dbReference>
<sequence>MLFLLHSLLKTLIPRAKEVVFNLIGITFALTISPVAMSLEELIPSNHAKSYLYSIFIRTALVLSTLVIGLSIPFFGLVMSLIGSLFTMLVSLILPCVCFLKILRGKVTRVQATVCITIITVGVFCSAFGTYSALSEIIKSLRG</sequence>
<comment type="subcellular location">
    <subcellularLocation>
        <location evidence="2">Cell membrane</location>
    </subcellularLocation>
    <subcellularLocation>
        <location evidence="1">Endomembrane system</location>
        <topology evidence="1">Multi-pass membrane protein</topology>
    </subcellularLocation>
</comment>
<keyword evidence="16" id="KW-1185">Reference proteome</keyword>
<protein>
    <recommendedName>
        <fullName evidence="14">Amino acid transporter transmembrane domain-containing protein</fullName>
    </recommendedName>
</protein>
<keyword evidence="5" id="KW-1003">Cell membrane</keyword>
<evidence type="ECO:0000256" key="5">
    <source>
        <dbReference type="ARBA" id="ARBA00022475"/>
    </source>
</evidence>
<keyword evidence="8" id="KW-0029">Amino-acid transport</keyword>
<evidence type="ECO:0000256" key="2">
    <source>
        <dbReference type="ARBA" id="ARBA00004236"/>
    </source>
</evidence>
<dbReference type="GO" id="GO:0005886">
    <property type="term" value="C:plasma membrane"/>
    <property type="evidence" value="ECO:0007669"/>
    <property type="project" value="UniProtKB-SubCell"/>
</dbReference>
<evidence type="ECO:0000256" key="11">
    <source>
        <dbReference type="ARBA" id="ARBA00023294"/>
    </source>
</evidence>
<comment type="similarity">
    <text evidence="3">Belongs to the amino acid/polyamine transporter 2 family. Amino acid/auxin permease (AAAP) (TC 2.A.18.1) subfamily.</text>
</comment>
<organism evidence="15 16">
    <name type="scientific">Phaseolus coccineus</name>
    <name type="common">Scarlet runner bean</name>
    <name type="synonym">Phaseolus multiflorus</name>
    <dbReference type="NCBI Taxonomy" id="3886"/>
    <lineage>
        <taxon>Eukaryota</taxon>
        <taxon>Viridiplantae</taxon>
        <taxon>Streptophyta</taxon>
        <taxon>Embryophyta</taxon>
        <taxon>Tracheophyta</taxon>
        <taxon>Spermatophyta</taxon>
        <taxon>Magnoliopsida</taxon>
        <taxon>eudicotyledons</taxon>
        <taxon>Gunneridae</taxon>
        <taxon>Pentapetalae</taxon>
        <taxon>rosids</taxon>
        <taxon>fabids</taxon>
        <taxon>Fabales</taxon>
        <taxon>Fabaceae</taxon>
        <taxon>Papilionoideae</taxon>
        <taxon>50 kb inversion clade</taxon>
        <taxon>NPAAA clade</taxon>
        <taxon>indigoferoid/millettioid clade</taxon>
        <taxon>Phaseoleae</taxon>
        <taxon>Phaseolus</taxon>
    </lineage>
</organism>
<reference evidence="15 16" key="1">
    <citation type="submission" date="2024-01" db="EMBL/GenBank/DDBJ databases">
        <title>The genomes of 5 underutilized Papilionoideae crops provide insights into root nodulation and disease resistanc.</title>
        <authorList>
            <person name="Jiang F."/>
        </authorList>
    </citation>
    <scope>NUCLEOTIDE SEQUENCE [LARGE SCALE GENOMIC DNA]</scope>
    <source>
        <strain evidence="15">JINMINGXINNONG_FW02</strain>
        <tissue evidence="15">Leaves</tissue>
    </source>
</reference>
<dbReference type="EMBL" id="JAYMYR010000006">
    <property type="protein sequence ID" value="KAK7357021.1"/>
    <property type="molecule type" value="Genomic_DNA"/>
</dbReference>
<dbReference type="GO" id="GO:0009734">
    <property type="term" value="P:auxin-activated signaling pathway"/>
    <property type="evidence" value="ECO:0007669"/>
    <property type="project" value="UniProtKB-KW"/>
</dbReference>
<feature type="domain" description="Amino acid transporter transmembrane" evidence="14">
    <location>
        <begin position="26"/>
        <end position="133"/>
    </location>
</feature>
<evidence type="ECO:0000256" key="4">
    <source>
        <dbReference type="ARBA" id="ARBA00022448"/>
    </source>
</evidence>
<evidence type="ECO:0000259" key="14">
    <source>
        <dbReference type="Pfam" id="PF01490"/>
    </source>
</evidence>
<dbReference type="PANTHER" id="PTHR48017">
    <property type="entry name" value="OS05G0424000 PROTEIN-RELATED"/>
    <property type="match status" value="1"/>
</dbReference>
<keyword evidence="6 13" id="KW-0812">Transmembrane</keyword>
<dbReference type="GO" id="GO:0012505">
    <property type="term" value="C:endomembrane system"/>
    <property type="evidence" value="ECO:0007669"/>
    <property type="project" value="UniProtKB-SubCell"/>
</dbReference>
<keyword evidence="9 13" id="KW-1133">Transmembrane helix</keyword>
<name>A0AAN9R321_PHACN</name>
<keyword evidence="4" id="KW-0813">Transport</keyword>
<keyword evidence="7" id="KW-0769">Symport</keyword>
<proteinExistence type="inferred from homology"/>
<comment type="function">
    <text evidence="12">Carrier protein involved in proton-driven auxin influx. Mediates the formation of auxin gradient from developing leaves (site of auxin biosynthesis) to tips by contributing to the loading of auxin in vascular tissues and facilitating acropetal (base to tip) auxin transport within inner tissues of the root apex, and basipetal (tip to base) auxin transport within outer tissues of the root apex. May be involved in lateral roots and nodules formation.</text>
</comment>
<evidence type="ECO:0000313" key="16">
    <source>
        <dbReference type="Proteomes" id="UP001374584"/>
    </source>
</evidence>
<dbReference type="InterPro" id="IPR013057">
    <property type="entry name" value="AA_transpt_TM"/>
</dbReference>
<keyword evidence="10 13" id="KW-0472">Membrane</keyword>
<evidence type="ECO:0000256" key="9">
    <source>
        <dbReference type="ARBA" id="ARBA00022989"/>
    </source>
</evidence>
<evidence type="ECO:0000313" key="15">
    <source>
        <dbReference type="EMBL" id="KAK7357021.1"/>
    </source>
</evidence>
<feature type="transmembrane region" description="Helical" evidence="13">
    <location>
        <begin position="78"/>
        <end position="100"/>
    </location>
</feature>
<accession>A0AAN9R321</accession>
<keyword evidence="11" id="KW-0927">Auxin signaling pathway</keyword>
<evidence type="ECO:0000256" key="13">
    <source>
        <dbReference type="SAM" id="Phobius"/>
    </source>
</evidence>
<evidence type="ECO:0000256" key="3">
    <source>
        <dbReference type="ARBA" id="ARBA00005590"/>
    </source>
</evidence>
<gene>
    <name evidence="15" type="ORF">VNO80_16302</name>
</gene>
<dbReference type="Pfam" id="PF01490">
    <property type="entry name" value="Aa_trans"/>
    <property type="match status" value="1"/>
</dbReference>
<feature type="transmembrane region" description="Helical" evidence="13">
    <location>
        <begin position="20"/>
        <end position="39"/>
    </location>
</feature>
<evidence type="ECO:0000256" key="7">
    <source>
        <dbReference type="ARBA" id="ARBA00022847"/>
    </source>
</evidence>
<dbReference type="Proteomes" id="UP001374584">
    <property type="component" value="Unassembled WGS sequence"/>
</dbReference>
<evidence type="ECO:0000256" key="12">
    <source>
        <dbReference type="ARBA" id="ARBA00045588"/>
    </source>
</evidence>
<comment type="caution">
    <text evidence="15">The sequence shown here is derived from an EMBL/GenBank/DDBJ whole genome shotgun (WGS) entry which is preliminary data.</text>
</comment>
<evidence type="ECO:0000256" key="1">
    <source>
        <dbReference type="ARBA" id="ARBA00004127"/>
    </source>
</evidence>
<feature type="transmembrane region" description="Helical" evidence="13">
    <location>
        <begin position="112"/>
        <end position="134"/>
    </location>
</feature>
<evidence type="ECO:0000256" key="10">
    <source>
        <dbReference type="ARBA" id="ARBA00023136"/>
    </source>
</evidence>
<dbReference type="GO" id="GO:0006865">
    <property type="term" value="P:amino acid transport"/>
    <property type="evidence" value="ECO:0007669"/>
    <property type="project" value="UniProtKB-KW"/>
</dbReference>
<feature type="transmembrane region" description="Helical" evidence="13">
    <location>
        <begin position="51"/>
        <end position="72"/>
    </location>
</feature>
<evidence type="ECO:0000256" key="6">
    <source>
        <dbReference type="ARBA" id="ARBA00022692"/>
    </source>
</evidence>